<evidence type="ECO:0000313" key="1">
    <source>
        <dbReference type="EMBL" id="KAG0494344.1"/>
    </source>
</evidence>
<sequence>MEGEVQAGTKPEWAIRPWHSEKDSLIPEKILSFQPAKALHDANVQALTSGGEIPHLSHDMKAIQARSVCLRLLDGALLVIDQNFLEKVETLEGGSERSSTDGF</sequence>
<dbReference type="Proteomes" id="UP000639772">
    <property type="component" value="Unassembled WGS sequence"/>
</dbReference>
<organism evidence="1 2">
    <name type="scientific">Vanilla planifolia</name>
    <name type="common">Vanilla</name>
    <dbReference type="NCBI Taxonomy" id="51239"/>
    <lineage>
        <taxon>Eukaryota</taxon>
        <taxon>Viridiplantae</taxon>
        <taxon>Streptophyta</taxon>
        <taxon>Embryophyta</taxon>
        <taxon>Tracheophyta</taxon>
        <taxon>Spermatophyta</taxon>
        <taxon>Magnoliopsida</taxon>
        <taxon>Liliopsida</taxon>
        <taxon>Asparagales</taxon>
        <taxon>Orchidaceae</taxon>
        <taxon>Vanilloideae</taxon>
        <taxon>Vanilleae</taxon>
        <taxon>Vanilla</taxon>
    </lineage>
</organism>
<protein>
    <submittedName>
        <fullName evidence="1">Uncharacterized protein</fullName>
    </submittedName>
</protein>
<gene>
    <name evidence="1" type="ORF">HPP92_005338</name>
</gene>
<dbReference type="EMBL" id="JADCNM010000002">
    <property type="protein sequence ID" value="KAG0494344.1"/>
    <property type="molecule type" value="Genomic_DNA"/>
</dbReference>
<dbReference type="OrthoDB" id="276323at2759"/>
<evidence type="ECO:0000313" key="2">
    <source>
        <dbReference type="Proteomes" id="UP000639772"/>
    </source>
</evidence>
<proteinExistence type="predicted"/>
<dbReference type="AlphaFoldDB" id="A0A835RMI3"/>
<accession>A0A835RMI3</accession>
<name>A0A835RMI3_VANPL</name>
<reference evidence="1 2" key="1">
    <citation type="journal article" date="2020" name="Nat. Food">
        <title>A phased Vanilla planifolia genome enables genetic improvement of flavour and production.</title>
        <authorList>
            <person name="Hasing T."/>
            <person name="Tang H."/>
            <person name="Brym M."/>
            <person name="Khazi F."/>
            <person name="Huang T."/>
            <person name="Chambers A.H."/>
        </authorList>
    </citation>
    <scope>NUCLEOTIDE SEQUENCE [LARGE SCALE GENOMIC DNA]</scope>
    <source>
        <tissue evidence="1">Leaf</tissue>
    </source>
</reference>
<comment type="caution">
    <text evidence="1">The sequence shown here is derived from an EMBL/GenBank/DDBJ whole genome shotgun (WGS) entry which is preliminary data.</text>
</comment>